<dbReference type="EMBL" id="LIAV01000296">
    <property type="protein sequence ID" value="KRO38753.1"/>
    <property type="molecule type" value="Genomic_DNA"/>
</dbReference>
<reference evidence="9" key="1">
    <citation type="submission" date="2015-10" db="EMBL/GenBank/DDBJ databases">
        <title>Metagenome-Assembled Genomes uncover a global brackish microbiome.</title>
        <authorList>
            <person name="Hugerth L.W."/>
            <person name="Larsson J."/>
            <person name="Alneberg J."/>
            <person name="Lindh M.V."/>
            <person name="Legrand C."/>
            <person name="Pinhassi J."/>
            <person name="Andersson A."/>
        </authorList>
    </citation>
    <scope>NUCLEOTIDE SEQUENCE [LARGE SCALE GENOMIC DNA]</scope>
</reference>
<dbReference type="InterPro" id="IPR046342">
    <property type="entry name" value="CBS_dom_sf"/>
</dbReference>
<sequence>MTNTDNSQDQPLSNLLTKLKRFFTIKPSSLDDVSMLLKDALVKRLIDKEAQLIAERAIRLGDTTVKEIMIPRVEMVTLTSEEESSTLITRIIESGHSRYPVLGATKNEVRGILLAKDLLTIIDKELENFQLHNFIRDIKIVPETKKADSLLEEFKKDRSHMAVVIDEYGTISGLVTIEDILEELVGEIEDEHDSEDLDDLIQVSEYEYIADATLELSVFEEKFEKDFGDIDAETLAGLFINKLGLLPKVGDKIDLDNMILSITAADKRKVKKIGITIKTNI</sequence>
<dbReference type="FunFam" id="3.10.580.10:FF:000002">
    <property type="entry name" value="Magnesium/cobalt efflux protein CorC"/>
    <property type="match status" value="1"/>
</dbReference>
<comment type="similarity">
    <text evidence="1">Belongs to the UPF0053 family.</text>
</comment>
<gene>
    <name evidence="8" type="ORF">ABR63_08000</name>
</gene>
<dbReference type="SUPFAM" id="SSF56176">
    <property type="entry name" value="FAD-binding/transporter-associated domain-like"/>
    <property type="match status" value="1"/>
</dbReference>
<dbReference type="PANTHER" id="PTHR22777">
    <property type="entry name" value="HEMOLYSIN-RELATED"/>
    <property type="match status" value="1"/>
</dbReference>
<dbReference type="GO" id="GO:0005886">
    <property type="term" value="C:plasma membrane"/>
    <property type="evidence" value="ECO:0007669"/>
    <property type="project" value="TreeGrafter"/>
</dbReference>
<name>A0A0R2PL50_9GAMM</name>
<dbReference type="InterPro" id="IPR000644">
    <property type="entry name" value="CBS_dom"/>
</dbReference>
<dbReference type="CDD" id="cd04590">
    <property type="entry name" value="CBS_pair_CorC_HlyC_assoc"/>
    <property type="match status" value="1"/>
</dbReference>
<dbReference type="GO" id="GO:0050660">
    <property type="term" value="F:flavin adenine dinucleotide binding"/>
    <property type="evidence" value="ECO:0007669"/>
    <property type="project" value="InterPro"/>
</dbReference>
<evidence type="ECO:0000256" key="3">
    <source>
        <dbReference type="ARBA" id="ARBA00023122"/>
    </source>
</evidence>
<dbReference type="Gene3D" id="3.10.580.10">
    <property type="entry name" value="CBS-domain"/>
    <property type="match status" value="1"/>
</dbReference>
<dbReference type="Gene3D" id="3.30.465.10">
    <property type="match status" value="1"/>
</dbReference>
<keyword evidence="2" id="KW-0677">Repeat</keyword>
<evidence type="ECO:0000259" key="7">
    <source>
        <dbReference type="PROSITE" id="PS51371"/>
    </source>
</evidence>
<dbReference type="AlphaFoldDB" id="A0A0R2PL50"/>
<evidence type="ECO:0000256" key="6">
    <source>
        <dbReference type="PROSITE-ProRule" id="PRU00703"/>
    </source>
</evidence>
<proteinExistence type="inferred from homology"/>
<evidence type="ECO:0000313" key="8">
    <source>
        <dbReference type="EMBL" id="KRO38753.1"/>
    </source>
</evidence>
<organism evidence="8 9">
    <name type="scientific">SAR86 cluster bacterium BACL1 MAG-120920-bin57</name>
    <dbReference type="NCBI Taxonomy" id="1655571"/>
    <lineage>
        <taxon>Bacteria</taxon>
        <taxon>Pseudomonadati</taxon>
        <taxon>Pseudomonadota</taxon>
        <taxon>Gammaproteobacteria</taxon>
        <taxon>SAR86 cluster</taxon>
    </lineage>
</organism>
<dbReference type="InterPro" id="IPR005170">
    <property type="entry name" value="Transptr-assoc_dom"/>
</dbReference>
<keyword evidence="3 6" id="KW-0129">CBS domain</keyword>
<comment type="function">
    <text evidence="4">Plays a role in the transport of magnesium and cobalt ions.</text>
</comment>
<accession>A0A0R2PL50</accession>
<dbReference type="Pfam" id="PF00571">
    <property type="entry name" value="CBS"/>
    <property type="match status" value="2"/>
</dbReference>
<dbReference type="InterPro" id="IPR036318">
    <property type="entry name" value="FAD-bd_PCMH-like_sf"/>
</dbReference>
<dbReference type="InterPro" id="IPR016169">
    <property type="entry name" value="FAD-bd_PCMH_sub2"/>
</dbReference>
<dbReference type="Proteomes" id="UP000050874">
    <property type="component" value="Unassembled WGS sequence"/>
</dbReference>
<dbReference type="PANTHER" id="PTHR22777:SF27">
    <property type="entry name" value="MAGNESIUM AND COBALT EFFLUX PROTEIN CORC"/>
    <property type="match status" value="1"/>
</dbReference>
<dbReference type="Pfam" id="PF03471">
    <property type="entry name" value="CorC_HlyC"/>
    <property type="match status" value="1"/>
</dbReference>
<evidence type="ECO:0000256" key="1">
    <source>
        <dbReference type="ARBA" id="ARBA00006337"/>
    </source>
</evidence>
<dbReference type="SUPFAM" id="SSF54631">
    <property type="entry name" value="CBS-domain pair"/>
    <property type="match status" value="1"/>
</dbReference>
<feature type="domain" description="CBS" evidence="7">
    <location>
        <begin position="69"/>
        <end position="128"/>
    </location>
</feature>
<evidence type="ECO:0000313" key="9">
    <source>
        <dbReference type="Proteomes" id="UP000050874"/>
    </source>
</evidence>
<protein>
    <recommendedName>
        <fullName evidence="5">Magnesium and cobalt efflux protein CorC</fullName>
    </recommendedName>
</protein>
<dbReference type="PROSITE" id="PS51371">
    <property type="entry name" value="CBS"/>
    <property type="match status" value="2"/>
</dbReference>
<evidence type="ECO:0000256" key="5">
    <source>
        <dbReference type="ARBA" id="ARBA00040729"/>
    </source>
</evidence>
<dbReference type="SMART" id="SM01091">
    <property type="entry name" value="CorC_HlyC"/>
    <property type="match status" value="1"/>
</dbReference>
<evidence type="ECO:0000256" key="2">
    <source>
        <dbReference type="ARBA" id="ARBA00022737"/>
    </source>
</evidence>
<evidence type="ECO:0000256" key="4">
    <source>
        <dbReference type="ARBA" id="ARBA00037273"/>
    </source>
</evidence>
<dbReference type="SMART" id="SM00116">
    <property type="entry name" value="CBS"/>
    <property type="match status" value="2"/>
</dbReference>
<feature type="domain" description="CBS" evidence="7">
    <location>
        <begin position="134"/>
        <end position="194"/>
    </location>
</feature>
<dbReference type="InterPro" id="IPR044751">
    <property type="entry name" value="Ion_transp-like_CBS"/>
</dbReference>
<comment type="caution">
    <text evidence="8">The sequence shown here is derived from an EMBL/GenBank/DDBJ whole genome shotgun (WGS) entry which is preliminary data.</text>
</comment>